<evidence type="ECO:0000313" key="9">
    <source>
        <dbReference type="Proteomes" id="UP000095679"/>
    </source>
</evidence>
<dbReference type="InterPro" id="IPR036390">
    <property type="entry name" value="WH_DNA-bd_sf"/>
</dbReference>
<dbReference type="AlphaFoldDB" id="A0A173SUA2"/>
<evidence type="ECO:0000259" key="4">
    <source>
        <dbReference type="PROSITE" id="PS51000"/>
    </source>
</evidence>
<name>A0A173SUA2_9FIRM</name>
<dbReference type="EMBL" id="QSEP01000163">
    <property type="protein sequence ID" value="RGZ77371.1"/>
    <property type="molecule type" value="Genomic_DNA"/>
</dbReference>
<dbReference type="Pfam" id="PF00455">
    <property type="entry name" value="DeoRC"/>
    <property type="match status" value="1"/>
</dbReference>
<dbReference type="SUPFAM" id="SSF46785">
    <property type="entry name" value="Winged helix' DNA-binding domain"/>
    <property type="match status" value="1"/>
</dbReference>
<reference evidence="7 10" key="2">
    <citation type="submission" date="2018-08" db="EMBL/GenBank/DDBJ databases">
        <title>A genome reference for cultivated species of the human gut microbiota.</title>
        <authorList>
            <person name="Zou Y."/>
            <person name="Xue W."/>
            <person name="Luo G."/>
        </authorList>
    </citation>
    <scope>NUCLEOTIDE SEQUENCE [LARGE SCALE GENOMIC DNA]</scope>
    <source>
        <strain evidence="7 10">AM48-23BH</strain>
    </source>
</reference>
<gene>
    <name evidence="5" type="primary">glcR_1</name>
    <name evidence="6" type="synonym">glcR_2</name>
    <name evidence="7" type="ORF">DW972_14555</name>
    <name evidence="6" type="ORF">ERS852450_00633</name>
    <name evidence="5" type="ORF">ERS852578_01166</name>
</gene>
<dbReference type="GO" id="GO:0003677">
    <property type="term" value="F:DNA binding"/>
    <property type="evidence" value="ECO:0007669"/>
    <property type="project" value="UniProtKB-KW"/>
</dbReference>
<feature type="domain" description="HTH deoR-type" evidence="4">
    <location>
        <begin position="3"/>
        <end position="58"/>
    </location>
</feature>
<dbReference type="PROSITE" id="PS51000">
    <property type="entry name" value="HTH_DEOR_2"/>
    <property type="match status" value="1"/>
</dbReference>
<keyword evidence="1" id="KW-0805">Transcription regulation</keyword>
<dbReference type="Pfam" id="PF08220">
    <property type="entry name" value="HTH_DeoR"/>
    <property type="match status" value="1"/>
</dbReference>
<dbReference type="InterPro" id="IPR018356">
    <property type="entry name" value="Tscrpt_reg_HTH_DeoR_CS"/>
</dbReference>
<dbReference type="EMBL" id="CYZL01000004">
    <property type="protein sequence ID" value="CUN78854.1"/>
    <property type="molecule type" value="Genomic_DNA"/>
</dbReference>
<keyword evidence="2" id="KW-0238">DNA-binding</keyword>
<dbReference type="RefSeq" id="WP_005347711.1">
    <property type="nucleotide sequence ID" value="NZ_BLYK01000067.1"/>
</dbReference>
<evidence type="ECO:0000256" key="2">
    <source>
        <dbReference type="ARBA" id="ARBA00023125"/>
    </source>
</evidence>
<dbReference type="PROSITE" id="PS00894">
    <property type="entry name" value="HTH_DEOR_1"/>
    <property type="match status" value="1"/>
</dbReference>
<dbReference type="SMART" id="SM01134">
    <property type="entry name" value="DeoRC"/>
    <property type="match status" value="1"/>
</dbReference>
<evidence type="ECO:0000313" key="10">
    <source>
        <dbReference type="Proteomes" id="UP000286561"/>
    </source>
</evidence>
<organism evidence="5 8">
    <name type="scientific">Anaerobutyricum hallii</name>
    <dbReference type="NCBI Taxonomy" id="39488"/>
    <lineage>
        <taxon>Bacteria</taxon>
        <taxon>Bacillati</taxon>
        <taxon>Bacillota</taxon>
        <taxon>Clostridia</taxon>
        <taxon>Lachnospirales</taxon>
        <taxon>Lachnospiraceae</taxon>
        <taxon>Anaerobutyricum</taxon>
    </lineage>
</organism>
<evidence type="ECO:0000313" key="7">
    <source>
        <dbReference type="EMBL" id="RGZ77371.1"/>
    </source>
</evidence>
<dbReference type="Proteomes" id="UP000286561">
    <property type="component" value="Unassembled WGS sequence"/>
</dbReference>
<dbReference type="InterPro" id="IPR014036">
    <property type="entry name" value="DeoR-like_C"/>
</dbReference>
<evidence type="ECO:0000313" key="5">
    <source>
        <dbReference type="EMBL" id="CUM93347.1"/>
    </source>
</evidence>
<dbReference type="InterPro" id="IPR050313">
    <property type="entry name" value="Carb_Metab_HTH_regulators"/>
</dbReference>
<dbReference type="PRINTS" id="PR00037">
    <property type="entry name" value="HTHLACR"/>
</dbReference>
<dbReference type="InterPro" id="IPR036388">
    <property type="entry name" value="WH-like_DNA-bd_sf"/>
</dbReference>
<dbReference type="Proteomes" id="UP000095679">
    <property type="component" value="Unassembled WGS sequence"/>
</dbReference>
<keyword evidence="3" id="KW-0804">Transcription</keyword>
<dbReference type="PANTHER" id="PTHR30363">
    <property type="entry name" value="HTH-TYPE TRANSCRIPTIONAL REGULATOR SRLR-RELATED"/>
    <property type="match status" value="1"/>
</dbReference>
<dbReference type="SUPFAM" id="SSF100950">
    <property type="entry name" value="NagB/RpiA/CoA transferase-like"/>
    <property type="match status" value="1"/>
</dbReference>
<accession>A0A173SUA2</accession>
<evidence type="ECO:0000256" key="1">
    <source>
        <dbReference type="ARBA" id="ARBA00023015"/>
    </source>
</evidence>
<dbReference type="InterPro" id="IPR001034">
    <property type="entry name" value="DeoR_HTH"/>
</dbReference>
<protein>
    <submittedName>
        <fullName evidence="7">DeoR/GlpR transcriptional regulator</fullName>
    </submittedName>
    <submittedName>
        <fullName evidence="5">HTH-type transcriptional repressor glcR</fullName>
    </submittedName>
</protein>
<dbReference type="OrthoDB" id="9797223at2"/>
<dbReference type="GO" id="GO:0003700">
    <property type="term" value="F:DNA-binding transcription factor activity"/>
    <property type="evidence" value="ECO:0007669"/>
    <property type="project" value="InterPro"/>
</dbReference>
<dbReference type="Gene3D" id="3.40.50.1360">
    <property type="match status" value="1"/>
</dbReference>
<dbReference type="PANTHER" id="PTHR30363:SF44">
    <property type="entry name" value="AGA OPERON TRANSCRIPTIONAL REPRESSOR-RELATED"/>
    <property type="match status" value="1"/>
</dbReference>
<dbReference type="Proteomes" id="UP000095390">
    <property type="component" value="Unassembled WGS sequence"/>
</dbReference>
<dbReference type="Gene3D" id="1.10.10.10">
    <property type="entry name" value="Winged helix-like DNA-binding domain superfamily/Winged helix DNA-binding domain"/>
    <property type="match status" value="1"/>
</dbReference>
<dbReference type="EMBL" id="CYYC01000011">
    <property type="protein sequence ID" value="CUM93347.1"/>
    <property type="molecule type" value="Genomic_DNA"/>
</dbReference>
<dbReference type="SMART" id="SM00420">
    <property type="entry name" value="HTH_DEOR"/>
    <property type="match status" value="1"/>
</dbReference>
<evidence type="ECO:0000313" key="6">
    <source>
        <dbReference type="EMBL" id="CUN78854.1"/>
    </source>
</evidence>
<reference evidence="8 9" key="1">
    <citation type="submission" date="2015-09" db="EMBL/GenBank/DDBJ databases">
        <authorList>
            <consortium name="Pathogen Informatics"/>
        </authorList>
    </citation>
    <scope>NUCLEOTIDE SEQUENCE [LARGE SCALE GENOMIC DNA]</scope>
    <source>
        <strain evidence="6 9">2789STDY5834835</strain>
        <strain evidence="5 8">2789STDY5834966</strain>
    </source>
</reference>
<evidence type="ECO:0000313" key="8">
    <source>
        <dbReference type="Proteomes" id="UP000095390"/>
    </source>
</evidence>
<dbReference type="GeneID" id="75047433"/>
<proteinExistence type="predicted"/>
<evidence type="ECO:0000256" key="3">
    <source>
        <dbReference type="ARBA" id="ARBA00023163"/>
    </source>
</evidence>
<dbReference type="InterPro" id="IPR037171">
    <property type="entry name" value="NagB/RpiA_transferase-like"/>
</dbReference>
<sequence>MIPDERRKEILELLDEKGYVSVKDLSQRLYVSLPTIRRDLTLLEREGYVLRTHGGASLSISDSFVEPFALRKKTNLEAKKYIGKIAASLIHNNDTLFITSSSTCLEFANHIKPDLRLNILTNGMPLAHKLSENNNVTVECPAGIYNYFHEGIYGKEVKELISKRYAQYCFTSCNGIDLINGLTFSTDLDMTLIRACRDNCDQLIVLADHTKFGMTYYFKTLSIKEIDVIITDQEPAEKWITYCEENGITLIY</sequence>